<dbReference type="InterPro" id="IPR017520">
    <property type="entry name" value="CHP03086"/>
</dbReference>
<dbReference type="InterPro" id="IPR024344">
    <property type="entry name" value="MDMPI_metal-binding"/>
</dbReference>
<dbReference type="EMBL" id="LT629701">
    <property type="protein sequence ID" value="SDN22054.1"/>
    <property type="molecule type" value="Genomic_DNA"/>
</dbReference>
<dbReference type="NCBIfam" id="TIGR03086">
    <property type="entry name" value="TIGR03086 family metal-binding protein"/>
    <property type="match status" value="1"/>
</dbReference>
<dbReference type="SUPFAM" id="SSF109854">
    <property type="entry name" value="DinB/YfiT-like putative metalloenzymes"/>
    <property type="match status" value="1"/>
</dbReference>
<dbReference type="InterPro" id="IPR017517">
    <property type="entry name" value="Maleyloyr_isom"/>
</dbReference>
<dbReference type="Proteomes" id="UP000183376">
    <property type="component" value="Chromosome I"/>
</dbReference>
<evidence type="ECO:0000259" key="1">
    <source>
        <dbReference type="Pfam" id="PF11716"/>
    </source>
</evidence>
<keyword evidence="3" id="KW-1185">Reference proteome</keyword>
<gene>
    <name evidence="2" type="ORF">SAMN04489726_5576</name>
</gene>
<reference evidence="2 3" key="1">
    <citation type="submission" date="2016-10" db="EMBL/GenBank/DDBJ databases">
        <authorList>
            <person name="de Groot N.N."/>
        </authorList>
    </citation>
    <scope>NUCLEOTIDE SEQUENCE [LARGE SCALE GENOMIC DNA]</scope>
    <source>
        <strain evidence="2 3">DSM 44149</strain>
    </source>
</reference>
<dbReference type="GO" id="GO:0046872">
    <property type="term" value="F:metal ion binding"/>
    <property type="evidence" value="ECO:0007669"/>
    <property type="project" value="InterPro"/>
</dbReference>
<sequence length="192" mass="21550">MELLEAHDRAMEEFDRRVHLVRSDQWQLPTPCTEWTVRDLVNHLVSEQLWAPLLLRGATVEEVGNRFDGDQLGDDPVGTWQRAARKARDAFERPDALDDEVEVSFGTIPATDYGWQMTMDLTVHAWDLARAIGDDDTLDAELAEAVYAVMRPEVSKWQGSGIFAAPVRVPDDADPQTRLIALVGRDPRGGVD</sequence>
<dbReference type="RefSeq" id="WP_030429935.1">
    <property type="nucleotide sequence ID" value="NZ_JOEF01000009.1"/>
</dbReference>
<dbReference type="InterPro" id="IPR034660">
    <property type="entry name" value="DinB/YfiT-like"/>
</dbReference>
<protein>
    <submittedName>
        <fullName evidence="2">TIGR03086 family protein</fullName>
    </submittedName>
</protein>
<organism evidence="2 3">
    <name type="scientific">Allokutzneria albata</name>
    <name type="common">Kibdelosporangium albatum</name>
    <dbReference type="NCBI Taxonomy" id="211114"/>
    <lineage>
        <taxon>Bacteria</taxon>
        <taxon>Bacillati</taxon>
        <taxon>Actinomycetota</taxon>
        <taxon>Actinomycetes</taxon>
        <taxon>Pseudonocardiales</taxon>
        <taxon>Pseudonocardiaceae</taxon>
        <taxon>Allokutzneria</taxon>
    </lineage>
</organism>
<dbReference type="OrthoDB" id="5185819at2"/>
<dbReference type="AlphaFoldDB" id="A0A1G9ZLC3"/>
<name>A0A1G9ZLC3_ALLAB</name>
<evidence type="ECO:0000313" key="2">
    <source>
        <dbReference type="EMBL" id="SDN22054.1"/>
    </source>
</evidence>
<dbReference type="STRING" id="211114.SAMN04489726_5576"/>
<dbReference type="eggNOG" id="COG1576">
    <property type="taxonomic scope" value="Bacteria"/>
</dbReference>
<dbReference type="Pfam" id="PF11716">
    <property type="entry name" value="MDMPI_N"/>
    <property type="match status" value="1"/>
</dbReference>
<accession>A0A1G9ZLC3</accession>
<feature type="domain" description="Mycothiol-dependent maleylpyruvate isomerase metal-binding" evidence="1">
    <location>
        <begin position="9"/>
        <end position="129"/>
    </location>
</feature>
<proteinExistence type="predicted"/>
<dbReference type="NCBIfam" id="TIGR03083">
    <property type="entry name" value="maleylpyruvate isomerase family mycothiol-dependent enzyme"/>
    <property type="match status" value="1"/>
</dbReference>
<dbReference type="Gene3D" id="1.20.120.450">
    <property type="entry name" value="dinb family like domain"/>
    <property type="match status" value="1"/>
</dbReference>
<evidence type="ECO:0000313" key="3">
    <source>
        <dbReference type="Proteomes" id="UP000183376"/>
    </source>
</evidence>